<dbReference type="AlphaFoldDB" id="A0A1B6KST6"/>
<evidence type="ECO:0000256" key="4">
    <source>
        <dbReference type="SAM" id="Phobius"/>
    </source>
</evidence>
<dbReference type="Gene3D" id="2.120.10.30">
    <property type="entry name" value="TolB, C-terminal domain"/>
    <property type="match status" value="1"/>
</dbReference>
<proteinExistence type="predicted"/>
<dbReference type="InterPro" id="IPR011042">
    <property type="entry name" value="6-blade_b-propeller_TolB-like"/>
</dbReference>
<protein>
    <submittedName>
        <fullName evidence="6">Uncharacterized protein</fullName>
    </submittedName>
</protein>
<keyword evidence="1" id="KW-0245">EGF-like domain</keyword>
<feature type="signal peptide" evidence="5">
    <location>
        <begin position="1"/>
        <end position="28"/>
    </location>
</feature>
<evidence type="ECO:0000256" key="5">
    <source>
        <dbReference type="SAM" id="SignalP"/>
    </source>
</evidence>
<accession>A0A1B6KST6</accession>
<evidence type="ECO:0000256" key="1">
    <source>
        <dbReference type="ARBA" id="ARBA00022536"/>
    </source>
</evidence>
<keyword evidence="4" id="KW-1133">Transmembrane helix</keyword>
<keyword evidence="4" id="KW-0472">Membrane</keyword>
<gene>
    <name evidence="6" type="ORF">g.13291</name>
</gene>
<feature type="chain" id="PRO_5008586842" evidence="5">
    <location>
        <begin position="29"/>
        <end position="588"/>
    </location>
</feature>
<name>A0A1B6KST6_9HEMI</name>
<dbReference type="GO" id="GO:0005886">
    <property type="term" value="C:plasma membrane"/>
    <property type="evidence" value="ECO:0007669"/>
    <property type="project" value="TreeGrafter"/>
</dbReference>
<dbReference type="GO" id="GO:0042813">
    <property type="term" value="F:Wnt receptor activity"/>
    <property type="evidence" value="ECO:0007669"/>
    <property type="project" value="TreeGrafter"/>
</dbReference>
<dbReference type="InterPro" id="IPR050778">
    <property type="entry name" value="Cueball_EGF_LRP_Nidogen"/>
</dbReference>
<dbReference type="PANTHER" id="PTHR46513">
    <property type="entry name" value="VITELLOGENIN RECEPTOR-LIKE PROTEIN-RELATED-RELATED"/>
    <property type="match status" value="1"/>
</dbReference>
<evidence type="ECO:0000313" key="6">
    <source>
        <dbReference type="EMBL" id="JAT14471.1"/>
    </source>
</evidence>
<keyword evidence="4" id="KW-0812">Transmembrane</keyword>
<dbReference type="EMBL" id="GEBQ01025506">
    <property type="protein sequence ID" value="JAT14471.1"/>
    <property type="molecule type" value="Transcribed_RNA"/>
</dbReference>
<evidence type="ECO:0000256" key="3">
    <source>
        <dbReference type="SAM" id="MobiDB-lite"/>
    </source>
</evidence>
<sequence>SKSPPASVVMALLVVTVALLFTVSGITASPEDPTHIGCFSTDFVRSHEHYNTRYPLTWEDSISFCNHRLTVYMGVQAENSSSMYNLVYCGNDIKEHSSYVNSDLCRPCVHNPDRFCGGVGALSMYKLRESTPLTLLLLYPYHVSMFKEDRIETTLVSGQSGMQAVDYLFAEDDLFLLKGSSISRSFFSYYSMGYPTTPHVIWSQSSHVKHMTVDWVHREVFWIDWNNNNIYQYHLENDTRALVLAYKSSIHYLAIDPYNRLLFVMQEGVDLFSYSLNSNTIKKYVKSGLLRINKIKRVAISVRQEIIFVIGTVDETETLHLLSTDYEATKVTHLYSGPELTNPRGLDVFHDQVVWLNHRDSKNYLYKCRMTPRCEPGSVTLIDDFPANLQDIKTYFPEKQAPSERYLCANMRCSHRCKSASLFTAECLCPGDQVLGMDNRTCQDKQWDSAEEIDGFNQKTTTWVNNNPLKSLHQMDNDETDGANYNADHSRYNSPNSQSRSRFYGNRIQTQDYTLQLFMVLVSGLFIVILVLFLVVLYLQCKHHKNNNNRFGTSRHIVKYVKSQNEAKENTNIYDELQYLSDEKKIVS</sequence>
<evidence type="ECO:0000256" key="2">
    <source>
        <dbReference type="ARBA" id="ARBA00022737"/>
    </source>
</evidence>
<dbReference type="InterPro" id="IPR000033">
    <property type="entry name" value="LDLR_classB_rpt"/>
</dbReference>
<dbReference type="GO" id="GO:0060070">
    <property type="term" value="P:canonical Wnt signaling pathway"/>
    <property type="evidence" value="ECO:0007669"/>
    <property type="project" value="TreeGrafter"/>
</dbReference>
<dbReference type="SMART" id="SM00135">
    <property type="entry name" value="LY"/>
    <property type="match status" value="1"/>
</dbReference>
<feature type="transmembrane region" description="Helical" evidence="4">
    <location>
        <begin position="517"/>
        <end position="539"/>
    </location>
</feature>
<dbReference type="PANTHER" id="PTHR46513:SF13">
    <property type="entry name" value="EGF-LIKE DOMAIN-CONTAINING PROTEIN"/>
    <property type="match status" value="1"/>
</dbReference>
<reference evidence="6" key="1">
    <citation type="submission" date="2015-11" db="EMBL/GenBank/DDBJ databases">
        <title>De novo transcriptome assembly of four potential Pierce s Disease insect vectors from Arizona vineyards.</title>
        <authorList>
            <person name="Tassone E.E."/>
        </authorList>
    </citation>
    <scope>NUCLEOTIDE SEQUENCE</scope>
</reference>
<dbReference type="GO" id="GO:0017147">
    <property type="term" value="F:Wnt-protein binding"/>
    <property type="evidence" value="ECO:0007669"/>
    <property type="project" value="TreeGrafter"/>
</dbReference>
<keyword evidence="5" id="KW-0732">Signal</keyword>
<keyword evidence="2" id="KW-0677">Repeat</keyword>
<dbReference type="SUPFAM" id="SSF63825">
    <property type="entry name" value="YWTD domain"/>
    <property type="match status" value="1"/>
</dbReference>
<feature type="non-terminal residue" evidence="6">
    <location>
        <position position="1"/>
    </location>
</feature>
<organism evidence="6">
    <name type="scientific">Graphocephala atropunctata</name>
    <dbReference type="NCBI Taxonomy" id="36148"/>
    <lineage>
        <taxon>Eukaryota</taxon>
        <taxon>Metazoa</taxon>
        <taxon>Ecdysozoa</taxon>
        <taxon>Arthropoda</taxon>
        <taxon>Hexapoda</taxon>
        <taxon>Insecta</taxon>
        <taxon>Pterygota</taxon>
        <taxon>Neoptera</taxon>
        <taxon>Paraneoptera</taxon>
        <taxon>Hemiptera</taxon>
        <taxon>Auchenorrhyncha</taxon>
        <taxon>Membracoidea</taxon>
        <taxon>Cicadellidae</taxon>
        <taxon>Cicadellinae</taxon>
        <taxon>Cicadellini</taxon>
        <taxon>Graphocephala</taxon>
    </lineage>
</organism>
<feature type="region of interest" description="Disordered" evidence="3">
    <location>
        <begin position="468"/>
        <end position="500"/>
    </location>
</feature>